<keyword evidence="1" id="KW-0489">Methyltransferase</keyword>
<dbReference type="Proteomes" id="UP000651452">
    <property type="component" value="Unassembled WGS sequence"/>
</dbReference>
<dbReference type="OrthoDB" id="3783833at2759"/>
<proteinExistence type="predicted"/>
<evidence type="ECO:0000256" key="3">
    <source>
        <dbReference type="ARBA" id="ARBA00022691"/>
    </source>
</evidence>
<sequence>MSHLLAFPPSPLPPNLTSPPYAIIGLNGTDLTRHLPRHIPLNLLLHFAPTLRPWILPPPHLAALPHSATHRALLSPSVGLDIHLPIQPAGLQCIIMSMLHASGVRVRGRQFDSLAPDVPTSLAIRDAWCALRLPGLGLQGLRVHVAAQMLMCEVEVGEGRERQALGCWDSSELVEGWGVVKECVAEEKVKDGRGRSEGVGGGGGAAFPYTGNLGVPRKEEVIAKRGDVKAGSLSSENKKMKEPPVHTGYQTIRRKAGKLFNPTVTAQTGKQACIMEQQATRHVSPQERQAREERDFAAMKRRLRRTRSDDSLRSVDTAVWDPQMSGEDDDEGTGGEIITIDLHNSDCDTDTNESISDALSKSLETIRLRREARLAKNASSVRTAREQRSLASLEQHGAETGSLAKTEQLRLRRSFGATTVGEEHGVLAAELEERIRGLGGRQSGLMQRGDGDGGAEVREEENVRSAPVREWIPGFVRWTGLDDDEEDRFNQGGTTSADVGDTE</sequence>
<dbReference type="PROSITE" id="PS00093">
    <property type="entry name" value="N4_MTASE"/>
    <property type="match status" value="1"/>
</dbReference>
<comment type="caution">
    <text evidence="6">The sequence shown here is derived from an EMBL/GenBank/DDBJ whole genome shotgun (WGS) entry which is preliminary data.</text>
</comment>
<keyword evidence="2" id="KW-0808">Transferase</keyword>
<organism evidence="6 7">
    <name type="scientific">Ascochyta lentis</name>
    <dbReference type="NCBI Taxonomy" id="205686"/>
    <lineage>
        <taxon>Eukaryota</taxon>
        <taxon>Fungi</taxon>
        <taxon>Dikarya</taxon>
        <taxon>Ascomycota</taxon>
        <taxon>Pezizomycotina</taxon>
        <taxon>Dothideomycetes</taxon>
        <taxon>Pleosporomycetidae</taxon>
        <taxon>Pleosporales</taxon>
        <taxon>Pleosporineae</taxon>
        <taxon>Didymellaceae</taxon>
        <taxon>Ascochyta</taxon>
    </lineage>
</organism>
<dbReference type="EMBL" id="RZGK01000002">
    <property type="protein sequence ID" value="KAF9701196.1"/>
    <property type="molecule type" value="Genomic_DNA"/>
</dbReference>
<keyword evidence="7" id="KW-1185">Reference proteome</keyword>
<evidence type="ECO:0000313" key="7">
    <source>
        <dbReference type="Proteomes" id="UP000651452"/>
    </source>
</evidence>
<keyword evidence="4" id="KW-0680">Restriction system</keyword>
<feature type="region of interest" description="Disordered" evidence="5">
    <location>
        <begin position="482"/>
        <end position="503"/>
    </location>
</feature>
<feature type="region of interest" description="Disordered" evidence="5">
    <location>
        <begin position="441"/>
        <end position="465"/>
    </location>
</feature>
<feature type="compositionally biased region" description="Basic and acidic residues" evidence="5">
    <location>
        <begin position="449"/>
        <end position="463"/>
    </location>
</feature>
<dbReference type="AlphaFoldDB" id="A0A8H7MHT0"/>
<feature type="region of interest" description="Disordered" evidence="5">
    <location>
        <begin position="378"/>
        <end position="405"/>
    </location>
</feature>
<evidence type="ECO:0000256" key="4">
    <source>
        <dbReference type="ARBA" id="ARBA00022747"/>
    </source>
</evidence>
<accession>A0A8H7MHT0</accession>
<dbReference type="GO" id="GO:0009307">
    <property type="term" value="P:DNA restriction-modification system"/>
    <property type="evidence" value="ECO:0007669"/>
    <property type="project" value="UniProtKB-KW"/>
</dbReference>
<reference evidence="6" key="2">
    <citation type="submission" date="2020-09" db="EMBL/GenBank/DDBJ databases">
        <title>Reference genome assembly for Australian Ascochyta lentis isolate Al4.</title>
        <authorList>
            <person name="Lee R.C."/>
            <person name="Farfan-Caceres L.M."/>
            <person name="Debler J.W."/>
            <person name="Williams A.H."/>
            <person name="Henares B.M."/>
        </authorList>
    </citation>
    <scope>NUCLEOTIDE SEQUENCE</scope>
    <source>
        <strain evidence="6">Al4</strain>
    </source>
</reference>
<reference evidence="6" key="1">
    <citation type="submission" date="2018-12" db="EMBL/GenBank/DDBJ databases">
        <authorList>
            <person name="Syme R.A."/>
            <person name="Farfan-Caceres L."/>
            <person name="Lichtenzveig J."/>
        </authorList>
    </citation>
    <scope>NUCLEOTIDE SEQUENCE</scope>
    <source>
        <strain evidence="6">Al4</strain>
    </source>
</reference>
<evidence type="ECO:0000313" key="6">
    <source>
        <dbReference type="EMBL" id="KAF9701196.1"/>
    </source>
</evidence>
<evidence type="ECO:0000256" key="1">
    <source>
        <dbReference type="ARBA" id="ARBA00022603"/>
    </source>
</evidence>
<evidence type="ECO:0000256" key="5">
    <source>
        <dbReference type="SAM" id="MobiDB-lite"/>
    </source>
</evidence>
<dbReference type="GO" id="GO:0032259">
    <property type="term" value="P:methylation"/>
    <property type="evidence" value="ECO:0007669"/>
    <property type="project" value="UniProtKB-KW"/>
</dbReference>
<name>A0A8H7MHT0_9PLEO</name>
<dbReference type="InterPro" id="IPR017985">
    <property type="entry name" value="MeTrfase_CN4_CS"/>
</dbReference>
<evidence type="ECO:0000256" key="2">
    <source>
        <dbReference type="ARBA" id="ARBA00022679"/>
    </source>
</evidence>
<protein>
    <submittedName>
        <fullName evidence="6">Uncharacterized protein</fullName>
    </submittedName>
</protein>
<keyword evidence="3" id="KW-0949">S-adenosyl-L-methionine</keyword>
<dbReference type="GO" id="GO:0015667">
    <property type="term" value="F:site-specific DNA-methyltransferase (cytosine-N4-specific) activity"/>
    <property type="evidence" value="ECO:0007669"/>
    <property type="project" value="InterPro"/>
</dbReference>
<dbReference type="GO" id="GO:0003677">
    <property type="term" value="F:DNA binding"/>
    <property type="evidence" value="ECO:0007669"/>
    <property type="project" value="InterPro"/>
</dbReference>
<gene>
    <name evidence="6" type="ORF">EKO04_000260</name>
</gene>